<name>A0A0L0D3W2_THETB</name>
<evidence type="ECO:0000313" key="4">
    <source>
        <dbReference type="Proteomes" id="UP000054408"/>
    </source>
</evidence>
<protein>
    <submittedName>
        <fullName evidence="3">BLOC1S2 isoform</fullName>
    </submittedName>
</protein>
<dbReference type="PANTHER" id="PTHR46479:SF1">
    <property type="entry name" value="BIOGENESIS OF LYSOSOME-RELATED ORGANELLES COMPLEX 1 SUBUNIT 2"/>
    <property type="match status" value="1"/>
</dbReference>
<dbReference type="GO" id="GO:0099078">
    <property type="term" value="C:BORC complex"/>
    <property type="evidence" value="ECO:0007669"/>
    <property type="project" value="TreeGrafter"/>
</dbReference>
<dbReference type="OrthoDB" id="244061at2759"/>
<evidence type="ECO:0000313" key="3">
    <source>
        <dbReference type="EMBL" id="KNC45993.1"/>
    </source>
</evidence>
<dbReference type="AlphaFoldDB" id="A0A0L0D3W2"/>
<evidence type="ECO:0000256" key="2">
    <source>
        <dbReference type="SAM" id="MobiDB-lite"/>
    </source>
</evidence>
<dbReference type="InterPro" id="IPR019269">
    <property type="entry name" value="BLOC1_su2"/>
</dbReference>
<dbReference type="Proteomes" id="UP000054408">
    <property type="component" value="Unassembled WGS sequence"/>
</dbReference>
<dbReference type="OMA" id="PMMQQID"/>
<reference evidence="3 4" key="1">
    <citation type="submission" date="2010-05" db="EMBL/GenBank/DDBJ databases">
        <title>The Genome Sequence of Thecamonas trahens ATCC 50062.</title>
        <authorList>
            <consortium name="The Broad Institute Genome Sequencing Platform"/>
            <person name="Russ C."/>
            <person name="Cuomo C."/>
            <person name="Shea T."/>
            <person name="Young S.K."/>
            <person name="Zeng Q."/>
            <person name="Koehrsen M."/>
            <person name="Haas B."/>
            <person name="Borodovsky M."/>
            <person name="Guigo R."/>
            <person name="Alvarado L."/>
            <person name="Berlin A."/>
            <person name="Bochicchio J."/>
            <person name="Borenstein D."/>
            <person name="Chapman S."/>
            <person name="Chen Z."/>
            <person name="Freedman E."/>
            <person name="Gellesch M."/>
            <person name="Goldberg J."/>
            <person name="Griggs A."/>
            <person name="Gujja S."/>
            <person name="Heilman E."/>
            <person name="Heiman D."/>
            <person name="Hepburn T."/>
            <person name="Howarth C."/>
            <person name="Jen D."/>
            <person name="Larson L."/>
            <person name="Mehta T."/>
            <person name="Park D."/>
            <person name="Pearson M."/>
            <person name="Roberts A."/>
            <person name="Saif S."/>
            <person name="Shenoy N."/>
            <person name="Sisk P."/>
            <person name="Stolte C."/>
            <person name="Sykes S."/>
            <person name="Thomson T."/>
            <person name="Walk T."/>
            <person name="White J."/>
            <person name="Yandava C."/>
            <person name="Burger G."/>
            <person name="Gray M.W."/>
            <person name="Holland P.W.H."/>
            <person name="King N."/>
            <person name="Lang F.B.F."/>
            <person name="Roger A.J."/>
            <person name="Ruiz-Trillo I."/>
            <person name="Lander E."/>
            <person name="Nusbaum C."/>
        </authorList>
    </citation>
    <scope>NUCLEOTIDE SEQUENCE [LARGE SCALE GENOMIC DNA]</scope>
    <source>
        <strain evidence="3 4">ATCC 50062</strain>
    </source>
</reference>
<sequence>MEATPVSTTHPAAEHPAVDDMQRVEEATHTMFDALARYLDAELASSASDYTVLTEVNAAATAKYAHMLEVTQGLAGHMEELKVQYAHLQPYLDQIDTIAATVAQLEVSVAALDDYSKRLAAKFAEREARLRKLAKQM</sequence>
<dbReference type="GO" id="GO:0000930">
    <property type="term" value="C:gamma-tubulin complex"/>
    <property type="evidence" value="ECO:0007669"/>
    <property type="project" value="TreeGrafter"/>
</dbReference>
<dbReference type="Pfam" id="PF10046">
    <property type="entry name" value="BLOC1_2"/>
    <property type="match status" value="1"/>
</dbReference>
<feature type="compositionally biased region" description="Polar residues" evidence="2">
    <location>
        <begin position="1"/>
        <end position="10"/>
    </location>
</feature>
<proteinExistence type="inferred from homology"/>
<dbReference type="GeneID" id="25559931"/>
<evidence type="ECO:0000256" key="1">
    <source>
        <dbReference type="ARBA" id="ARBA00008468"/>
    </source>
</evidence>
<dbReference type="PANTHER" id="PTHR46479">
    <property type="entry name" value="BIOGENESIS OF LYSOSOME-RELATED ORGANELLES COMPLEX 1 SUBUNIT 2"/>
    <property type="match status" value="1"/>
</dbReference>
<dbReference type="STRING" id="461836.A0A0L0D3W2"/>
<dbReference type="RefSeq" id="XP_013762973.1">
    <property type="nucleotide sequence ID" value="XM_013907519.1"/>
</dbReference>
<dbReference type="eggNOG" id="KOG4559">
    <property type="taxonomic scope" value="Eukaryota"/>
</dbReference>
<dbReference type="GO" id="GO:0043015">
    <property type="term" value="F:gamma-tubulin binding"/>
    <property type="evidence" value="ECO:0007669"/>
    <property type="project" value="TreeGrafter"/>
</dbReference>
<dbReference type="GO" id="GO:0031083">
    <property type="term" value="C:BLOC-1 complex"/>
    <property type="evidence" value="ECO:0007669"/>
    <property type="project" value="TreeGrafter"/>
</dbReference>
<dbReference type="GO" id="GO:0032418">
    <property type="term" value="P:lysosome localization"/>
    <property type="evidence" value="ECO:0007669"/>
    <property type="project" value="TreeGrafter"/>
</dbReference>
<dbReference type="GO" id="GO:0016197">
    <property type="term" value="P:endosomal transport"/>
    <property type="evidence" value="ECO:0007669"/>
    <property type="project" value="TreeGrafter"/>
</dbReference>
<dbReference type="EMBL" id="GL349433">
    <property type="protein sequence ID" value="KNC45993.1"/>
    <property type="molecule type" value="Genomic_DNA"/>
</dbReference>
<comment type="similarity">
    <text evidence="1">Belongs to the BLOC1S2 family.</text>
</comment>
<gene>
    <name evidence="3" type="ORF">AMSG_00111</name>
</gene>
<organism evidence="3 4">
    <name type="scientific">Thecamonas trahens ATCC 50062</name>
    <dbReference type="NCBI Taxonomy" id="461836"/>
    <lineage>
        <taxon>Eukaryota</taxon>
        <taxon>Apusozoa</taxon>
        <taxon>Apusomonadida</taxon>
        <taxon>Apusomonadidae</taxon>
        <taxon>Thecamonas</taxon>
    </lineage>
</organism>
<feature type="region of interest" description="Disordered" evidence="2">
    <location>
        <begin position="1"/>
        <end position="20"/>
    </location>
</feature>
<keyword evidence="4" id="KW-1185">Reference proteome</keyword>
<accession>A0A0L0D3W2</accession>